<sequence length="407" mass="44944">MSTLRVDSEAGRLHQVILHRPGLELSRLTPRNVDELLFDDILWAKRAREEHDAFAQVLRDHGVRVHHYARLLAETLELPQARTWLLDQVVNPAAVGPALVDPLLELCADLDAETLAEYLIGGVLKDDLPLHSPHSLVWHTVGDQDFALPPLPNHLFPRDNSCWIGARYSLNPMAKPARRRETLHTAAIYRFHPLFAETAPPLLDGTTTPSGLSLEGGDVHVLAPGVVMVGMGERTTPQAVETLAQQLFLTNTAHRLIAVRLPASRAFMHLDTVMTMIDRDTFTLYPGLADQLRSWTLTPAPERAAGFDVRADTDLAASLAEALGLDKVRFLSADQDVRAAEREQWDDGTNFLTLEPGVVVGYERNTTTNTYLRKQGIEIVTIAGSELGRGRGGARCMSCPIQRDPAN</sequence>
<evidence type="ECO:0000313" key="6">
    <source>
        <dbReference type="Proteomes" id="UP000032066"/>
    </source>
</evidence>
<dbReference type="UniPathway" id="UPA00254">
    <property type="reaction ID" value="UER00364"/>
</dbReference>
<comment type="subcellular location">
    <subcellularLocation>
        <location evidence="3">Cytoplasm</location>
    </subcellularLocation>
</comment>
<evidence type="ECO:0000256" key="1">
    <source>
        <dbReference type="ARBA" id="ARBA00010206"/>
    </source>
</evidence>
<comment type="pathway">
    <text evidence="3">Amino-acid degradation; L-arginine degradation via ADI pathway; carbamoyl phosphate from L-arginine: step 1/2.</text>
</comment>
<organism evidence="5 6">
    <name type="scientific">Kitasatospora griseola</name>
    <name type="common">Streptomyces griseolosporeus</name>
    <dbReference type="NCBI Taxonomy" id="2064"/>
    <lineage>
        <taxon>Bacteria</taxon>
        <taxon>Bacillati</taxon>
        <taxon>Actinomycetota</taxon>
        <taxon>Actinomycetes</taxon>
        <taxon>Kitasatosporales</taxon>
        <taxon>Streptomycetaceae</taxon>
        <taxon>Kitasatospora</taxon>
    </lineage>
</organism>
<dbReference type="AlphaFoldDB" id="A0A0D0Q1I0"/>
<accession>A0A0D0Q1I0</accession>
<dbReference type="SUPFAM" id="SSF55909">
    <property type="entry name" value="Pentein"/>
    <property type="match status" value="1"/>
</dbReference>
<comment type="catalytic activity">
    <reaction evidence="3">
        <text>L-arginine + H2O = L-citrulline + NH4(+)</text>
        <dbReference type="Rhea" id="RHEA:19597"/>
        <dbReference type="ChEBI" id="CHEBI:15377"/>
        <dbReference type="ChEBI" id="CHEBI:28938"/>
        <dbReference type="ChEBI" id="CHEBI:32682"/>
        <dbReference type="ChEBI" id="CHEBI:57743"/>
        <dbReference type="EC" id="3.5.3.6"/>
    </reaction>
</comment>
<dbReference type="OrthoDB" id="9807502at2"/>
<evidence type="ECO:0000256" key="4">
    <source>
        <dbReference type="PIRSR" id="PIRSR006356-1"/>
    </source>
</evidence>
<dbReference type="NCBIfam" id="NF002381">
    <property type="entry name" value="PRK01388.1"/>
    <property type="match status" value="1"/>
</dbReference>
<dbReference type="Pfam" id="PF02274">
    <property type="entry name" value="ADI"/>
    <property type="match status" value="1"/>
</dbReference>
<feature type="active site" description="Amidino-cysteine intermediate" evidence="3 4">
    <location>
        <position position="396"/>
    </location>
</feature>
<keyword evidence="6" id="KW-1185">Reference proteome</keyword>
<dbReference type="Proteomes" id="UP000032066">
    <property type="component" value="Unassembled WGS sequence"/>
</dbReference>
<dbReference type="STRING" id="2064.TR51_01930"/>
<dbReference type="PANTHER" id="PTHR47271">
    <property type="entry name" value="ARGININE DEIMINASE"/>
    <property type="match status" value="1"/>
</dbReference>
<name>A0A0D0Q1I0_KITGR</name>
<comment type="similarity">
    <text evidence="1 3">Belongs to the arginine deiminase family.</text>
</comment>
<dbReference type="RefSeq" id="WP_043907583.1">
    <property type="nucleotide sequence ID" value="NZ_JXZB01000001.1"/>
</dbReference>
<keyword evidence="3" id="KW-0963">Cytoplasm</keyword>
<dbReference type="EC" id="3.5.3.6" evidence="3"/>
<dbReference type="EMBL" id="JXZB01000001">
    <property type="protein sequence ID" value="KIQ66402.1"/>
    <property type="molecule type" value="Genomic_DNA"/>
</dbReference>
<dbReference type="InterPro" id="IPR003876">
    <property type="entry name" value="Arg_deiminase"/>
</dbReference>
<evidence type="ECO:0000256" key="3">
    <source>
        <dbReference type="HAMAP-Rule" id="MF_00242"/>
    </source>
</evidence>
<keyword evidence="2 3" id="KW-0378">Hydrolase</keyword>
<proteinExistence type="inferred from homology"/>
<dbReference type="PATRIC" id="fig|2064.6.peg.440"/>
<dbReference type="Gene3D" id="3.75.10.10">
    <property type="entry name" value="L-arginine/glycine Amidinotransferase, Chain A"/>
    <property type="match status" value="1"/>
</dbReference>
<dbReference type="GO" id="GO:0016990">
    <property type="term" value="F:arginine deiminase activity"/>
    <property type="evidence" value="ECO:0007669"/>
    <property type="project" value="UniProtKB-UniRule"/>
</dbReference>
<reference evidence="5 6" key="1">
    <citation type="submission" date="2015-02" db="EMBL/GenBank/DDBJ databases">
        <title>Draft genome sequence of Kitasatospora griseola MF730-N6, a bafilomycin, terpentecin and satosporin producer.</title>
        <authorList>
            <person name="Arens J.C."/>
            <person name="Haltli B."/>
            <person name="Kerr R.G."/>
        </authorList>
    </citation>
    <scope>NUCLEOTIDE SEQUENCE [LARGE SCALE GENOMIC DNA]</scope>
    <source>
        <strain evidence="5 6">MF730-N6</strain>
    </source>
</reference>
<keyword evidence="3" id="KW-0056">Arginine metabolism</keyword>
<protein>
    <recommendedName>
        <fullName evidence="3">Arginine deiminase</fullName>
        <shortName evidence="3">ADI</shortName>
        <ecNumber evidence="3">3.5.3.6</ecNumber>
    </recommendedName>
    <alternativeName>
        <fullName evidence="3">Arginine dihydrolase</fullName>
        <shortName evidence="3">AD</shortName>
    </alternativeName>
</protein>
<dbReference type="GO" id="GO:0005737">
    <property type="term" value="C:cytoplasm"/>
    <property type="evidence" value="ECO:0007669"/>
    <property type="project" value="UniProtKB-SubCell"/>
</dbReference>
<gene>
    <name evidence="3" type="primary">arcA</name>
    <name evidence="5" type="ORF">TR51_01930</name>
</gene>
<dbReference type="PRINTS" id="PR01466">
    <property type="entry name" value="ARGDEIMINASE"/>
</dbReference>
<dbReference type="HAMAP" id="MF_00242">
    <property type="entry name" value="Arg_deiminase"/>
    <property type="match status" value="1"/>
</dbReference>
<comment type="caution">
    <text evidence="5">The sequence shown here is derived from an EMBL/GenBank/DDBJ whole genome shotgun (WGS) entry which is preliminary data.</text>
</comment>
<evidence type="ECO:0000313" key="5">
    <source>
        <dbReference type="EMBL" id="KIQ66402.1"/>
    </source>
</evidence>
<dbReference type="Gene3D" id="1.10.3930.10">
    <property type="entry name" value="Arginine deiminase"/>
    <property type="match status" value="1"/>
</dbReference>
<dbReference type="PANTHER" id="PTHR47271:SF2">
    <property type="entry name" value="ARGININE DEIMINASE"/>
    <property type="match status" value="1"/>
</dbReference>
<dbReference type="GO" id="GO:0019546">
    <property type="term" value="P:L-arginine deiminase pathway"/>
    <property type="evidence" value="ECO:0007669"/>
    <property type="project" value="TreeGrafter"/>
</dbReference>
<evidence type="ECO:0000256" key="2">
    <source>
        <dbReference type="ARBA" id="ARBA00022801"/>
    </source>
</evidence>
<dbReference type="PIRSF" id="PIRSF006356">
    <property type="entry name" value="Arg_deiminase"/>
    <property type="match status" value="1"/>
</dbReference>